<protein>
    <recommendedName>
        <fullName evidence="8">Gamma-glutamylcyclotransferase</fullName>
    </recommendedName>
</protein>
<keyword evidence="5" id="KW-0456">Lyase</keyword>
<dbReference type="Gene3D" id="3.10.490.10">
    <property type="entry name" value="Gamma-glutamyl cyclotransferase-like"/>
    <property type="match status" value="1"/>
</dbReference>
<evidence type="ECO:0000256" key="5">
    <source>
        <dbReference type="ARBA" id="ARBA00023239"/>
    </source>
</evidence>
<dbReference type="FunFam" id="3.10.490.10:FF:000002">
    <property type="entry name" value="Gamma-glutamylcyclotransferase"/>
    <property type="match status" value="1"/>
</dbReference>
<dbReference type="InterPro" id="IPR013024">
    <property type="entry name" value="GGCT-like"/>
</dbReference>
<evidence type="ECO:0000256" key="3">
    <source>
        <dbReference type="ARBA" id="ARBA00008861"/>
    </source>
</evidence>
<dbReference type="Pfam" id="PF04752">
    <property type="entry name" value="ChaC"/>
    <property type="match status" value="1"/>
</dbReference>
<dbReference type="GO" id="GO:0005737">
    <property type="term" value="C:cytoplasm"/>
    <property type="evidence" value="ECO:0007669"/>
    <property type="project" value="UniProtKB-SubCell"/>
</dbReference>
<comment type="caution">
    <text evidence="6">The sequence shown here is derived from an EMBL/GenBank/DDBJ whole genome shotgun (WGS) entry which is preliminary data.</text>
</comment>
<keyword evidence="4" id="KW-0963">Cytoplasm</keyword>
<dbReference type="InterPro" id="IPR006840">
    <property type="entry name" value="ChaC"/>
</dbReference>
<dbReference type="Proteomes" id="UP000886595">
    <property type="component" value="Unassembled WGS sequence"/>
</dbReference>
<dbReference type="CDD" id="cd06661">
    <property type="entry name" value="GGCT_like"/>
    <property type="match status" value="1"/>
</dbReference>
<dbReference type="OrthoDB" id="1933483at2759"/>
<proteinExistence type="inferred from homology"/>
<gene>
    <name evidence="6" type="ORF">Bca52824_093721</name>
</gene>
<evidence type="ECO:0000313" key="6">
    <source>
        <dbReference type="EMBL" id="KAG2244444.1"/>
    </source>
</evidence>
<evidence type="ECO:0000256" key="2">
    <source>
        <dbReference type="ARBA" id="ARBA00004496"/>
    </source>
</evidence>
<dbReference type="EMBL" id="JAAMPC010000084">
    <property type="protein sequence ID" value="KAG2244444.1"/>
    <property type="molecule type" value="Genomic_DNA"/>
</dbReference>
<evidence type="ECO:0008006" key="8">
    <source>
        <dbReference type="Google" id="ProtNLM"/>
    </source>
</evidence>
<accession>A0A8X7P1Z1</accession>
<comment type="cofactor">
    <cofactor evidence="1">
        <name>Mn(2+)</name>
        <dbReference type="ChEBI" id="CHEBI:29035"/>
    </cofactor>
</comment>
<dbReference type="PANTHER" id="PTHR12192:SF27">
    <property type="entry name" value="GAMMA-GLUTAMYLCYCLOTRANSFERASE 2-1"/>
    <property type="match status" value="1"/>
</dbReference>
<comment type="subcellular location">
    <subcellularLocation>
        <location evidence="2">Cytoplasm</location>
    </subcellularLocation>
</comment>
<sequence length="218" mass="24855">MVFWVFGYGSLIWNPGFDFDEKLIGYIKDYKRVFDLACIDHRGTPDHPARTCTLEQSTGAICWGAAYCVRGGPEKEKLAMEYLERRECEYDSKTLVEFYTETDTSEPTLTGVIVFTSTPDKVLNKYYLGPAPLEEMAMQIATASGPCGNNREYLFKLEKAMHDIEHEEEYVTELANEVRKHLDLPKEVKALLKPVVSRVPIKTQSQAHVSTRQRVFAS</sequence>
<comment type="similarity">
    <text evidence="3">Belongs to the gamma-glutamylcyclotransferase family.</text>
</comment>
<dbReference type="GO" id="GO:0061928">
    <property type="term" value="F:glutathione specific gamma-glutamylcyclotransferase activity"/>
    <property type="evidence" value="ECO:0007669"/>
    <property type="project" value="InterPro"/>
</dbReference>
<evidence type="ECO:0000256" key="4">
    <source>
        <dbReference type="ARBA" id="ARBA00022490"/>
    </source>
</evidence>
<evidence type="ECO:0000313" key="7">
    <source>
        <dbReference type="Proteomes" id="UP000886595"/>
    </source>
</evidence>
<name>A0A8X7P1Z1_BRACI</name>
<evidence type="ECO:0000256" key="1">
    <source>
        <dbReference type="ARBA" id="ARBA00001936"/>
    </source>
</evidence>
<reference evidence="6 7" key="1">
    <citation type="submission" date="2020-02" db="EMBL/GenBank/DDBJ databases">
        <authorList>
            <person name="Ma Q."/>
            <person name="Huang Y."/>
            <person name="Song X."/>
            <person name="Pei D."/>
        </authorList>
    </citation>
    <scope>NUCLEOTIDE SEQUENCE [LARGE SCALE GENOMIC DNA]</scope>
    <source>
        <strain evidence="6">Sxm20200214</strain>
        <tissue evidence="6">Leaf</tissue>
    </source>
</reference>
<keyword evidence="7" id="KW-1185">Reference proteome</keyword>
<dbReference type="PANTHER" id="PTHR12192">
    <property type="entry name" value="CATION TRANSPORT PROTEIN CHAC-RELATED"/>
    <property type="match status" value="1"/>
</dbReference>
<dbReference type="AlphaFoldDB" id="A0A8X7P1Z1"/>
<organism evidence="6 7">
    <name type="scientific">Brassica carinata</name>
    <name type="common">Ethiopian mustard</name>
    <name type="synonym">Abyssinian cabbage</name>
    <dbReference type="NCBI Taxonomy" id="52824"/>
    <lineage>
        <taxon>Eukaryota</taxon>
        <taxon>Viridiplantae</taxon>
        <taxon>Streptophyta</taxon>
        <taxon>Embryophyta</taxon>
        <taxon>Tracheophyta</taxon>
        <taxon>Spermatophyta</taxon>
        <taxon>Magnoliopsida</taxon>
        <taxon>eudicotyledons</taxon>
        <taxon>Gunneridae</taxon>
        <taxon>Pentapetalae</taxon>
        <taxon>rosids</taxon>
        <taxon>malvids</taxon>
        <taxon>Brassicales</taxon>
        <taxon>Brassicaceae</taxon>
        <taxon>Brassiceae</taxon>
        <taxon>Brassica</taxon>
    </lineage>
</organism>
<dbReference type="GO" id="GO:0006751">
    <property type="term" value="P:glutathione catabolic process"/>
    <property type="evidence" value="ECO:0007669"/>
    <property type="project" value="InterPro"/>
</dbReference>